<dbReference type="AlphaFoldDB" id="A0A101SP37"/>
<reference evidence="2 3" key="1">
    <citation type="submission" date="2015-10" db="EMBL/GenBank/DDBJ databases">
        <title>Draft genome sequence of Streptomyces bungoensis DSM 41781, type strain for the species Streptomyces bungoensis.</title>
        <authorList>
            <person name="Ruckert C."/>
            <person name="Winkler A."/>
            <person name="Kalinowski J."/>
            <person name="Kampfer P."/>
            <person name="Glaeser S."/>
        </authorList>
    </citation>
    <scope>NUCLEOTIDE SEQUENCE [LARGE SCALE GENOMIC DNA]</scope>
    <source>
        <strain evidence="2 3">DSM 41781</strain>
    </source>
</reference>
<dbReference type="EMBL" id="LMWX01000064">
    <property type="protein sequence ID" value="KUN77389.1"/>
    <property type="molecule type" value="Genomic_DNA"/>
</dbReference>
<dbReference type="PANTHER" id="PTHR48098:SF1">
    <property type="entry name" value="DIACYLGLYCEROL ACYLTRANSFERASE_MYCOLYLTRANSFERASE AG85A"/>
    <property type="match status" value="1"/>
</dbReference>
<keyword evidence="3" id="KW-1185">Reference proteome</keyword>
<dbReference type="OrthoDB" id="3670437at2"/>
<evidence type="ECO:0000256" key="1">
    <source>
        <dbReference type="SAM" id="Phobius"/>
    </source>
</evidence>
<dbReference type="InterPro" id="IPR029058">
    <property type="entry name" value="AB_hydrolase_fold"/>
</dbReference>
<gene>
    <name evidence="2" type="ORF">AQJ66_33740</name>
</gene>
<dbReference type="Pfam" id="PF00756">
    <property type="entry name" value="Esterase"/>
    <property type="match status" value="1"/>
</dbReference>
<dbReference type="STRING" id="285568.AQJ66_33740"/>
<name>A0A101SP37_9ACTN</name>
<dbReference type="RefSeq" id="WP_061929757.1">
    <property type="nucleotide sequence ID" value="NZ_JBEYBH010000008.1"/>
</dbReference>
<keyword evidence="1" id="KW-1133">Transmembrane helix</keyword>
<keyword evidence="1" id="KW-0812">Transmembrane</keyword>
<dbReference type="SUPFAM" id="SSF53474">
    <property type="entry name" value="alpha/beta-Hydrolases"/>
    <property type="match status" value="1"/>
</dbReference>
<dbReference type="PANTHER" id="PTHR48098">
    <property type="entry name" value="ENTEROCHELIN ESTERASE-RELATED"/>
    <property type="match status" value="1"/>
</dbReference>
<comment type="caution">
    <text evidence="2">The sequence shown here is derived from an EMBL/GenBank/DDBJ whole genome shotgun (WGS) entry which is preliminary data.</text>
</comment>
<dbReference type="GO" id="GO:0016747">
    <property type="term" value="F:acyltransferase activity, transferring groups other than amino-acyl groups"/>
    <property type="evidence" value="ECO:0007669"/>
    <property type="project" value="TreeGrafter"/>
</dbReference>
<dbReference type="InterPro" id="IPR000801">
    <property type="entry name" value="Esterase-like"/>
</dbReference>
<accession>A0A101SP37</accession>
<organism evidence="2 3">
    <name type="scientific">Streptomyces bungoensis</name>
    <dbReference type="NCBI Taxonomy" id="285568"/>
    <lineage>
        <taxon>Bacteria</taxon>
        <taxon>Bacillati</taxon>
        <taxon>Actinomycetota</taxon>
        <taxon>Actinomycetes</taxon>
        <taxon>Kitasatosporales</taxon>
        <taxon>Streptomycetaceae</taxon>
        <taxon>Streptomyces</taxon>
    </lineage>
</organism>
<proteinExistence type="predicted"/>
<protein>
    <submittedName>
        <fullName evidence="2">Esterase</fullName>
    </submittedName>
</protein>
<evidence type="ECO:0000313" key="3">
    <source>
        <dbReference type="Proteomes" id="UP000053024"/>
    </source>
</evidence>
<evidence type="ECO:0000313" key="2">
    <source>
        <dbReference type="EMBL" id="KUN77389.1"/>
    </source>
</evidence>
<dbReference type="InterPro" id="IPR050583">
    <property type="entry name" value="Mycobacterial_A85_antigen"/>
</dbReference>
<feature type="transmembrane region" description="Helical" evidence="1">
    <location>
        <begin position="6"/>
        <end position="27"/>
    </location>
</feature>
<feature type="transmembrane region" description="Helical" evidence="1">
    <location>
        <begin position="39"/>
        <end position="60"/>
    </location>
</feature>
<dbReference type="Proteomes" id="UP000053024">
    <property type="component" value="Unassembled WGS sequence"/>
</dbReference>
<sequence>MGLTSNKVLALAVMCAVALFVATVWLWPRLARRSWRAVTGRVGLLLATQFVLFASLGIAANQAFGFYASWADLFGRETDQGVVVDHSANGGTGGPLQVVSTSEVVGASGTRPETGGEVQKVDIVGRTTHIAVPAFVYLPPEYFQPQYRTRTFPAAVVLTGYPGTAQALVDKLHYPRTAQELAKTGRMQPMILVMLRPTVAPPRDTECVDVPGGPQAETFFAKDLPDAVLAHYRVGRRPGSWGVVGDSTGGYCALKFAMHHPRVYAAAAGLSPYYNALIDPTTGDLFRGDTSLRNRADLWWLLKHEPAPDTSLLVTSSRIGERNYADTMRFIQRVQATGRTRISSIILGSGGHNFNTWRREIPATLQWLSGRLSDR</sequence>
<keyword evidence="1" id="KW-0472">Membrane</keyword>
<dbReference type="Gene3D" id="3.40.50.1820">
    <property type="entry name" value="alpha/beta hydrolase"/>
    <property type="match status" value="1"/>
</dbReference>